<dbReference type="PANTHER" id="PTHR10137:SF0">
    <property type="entry name" value="V-TYPE PROTON ATPASE SUBUNIT C"/>
    <property type="match status" value="1"/>
</dbReference>
<sequence length="375" mass="43378">MSRSKNSTYWFISVPAEGDKTTVFQSLKTKLSGPSADLAEVSQFIVPEFKIGTLDALVVISDELVKYDQYFESSAMKIVDVLRSLLKGDVEQIEPNLLVNEVNIDQYLKTFQWDAMKFRAEKSLQEIAQTLNKNVSDIDTAMKSRLASYSQAKTNLQVLERKQTGNLSVRNLAGLVKKEHFVLDSEYLETLLVAVPRNQYKEWNSKYETLTQMVVPRSSQKITEDDEYGLFTVTLFKRIAEDFTHKCREEKFVAREFKYDENEMINQRRQLEEVGATEKELWTSLLRFASANFGEVFSSWIHLKALRVYVESVLRYGLPPDFMSAIIKPKHKMEKKIREILNTQYGKLGGVMAKQANKEENIEEFQSLVEKDYYP</sequence>
<evidence type="ECO:0000256" key="1">
    <source>
        <dbReference type="ARBA" id="ARBA00006138"/>
    </source>
</evidence>
<protein>
    <recommendedName>
        <fullName evidence="6">V-type proton ATPase subunit C</fullName>
    </recommendedName>
</protein>
<keyword evidence="4 6" id="KW-0406">Ion transport</keyword>
<organism evidence="7 8">
    <name type="scientific">Acaulospora morrowiae</name>
    <dbReference type="NCBI Taxonomy" id="94023"/>
    <lineage>
        <taxon>Eukaryota</taxon>
        <taxon>Fungi</taxon>
        <taxon>Fungi incertae sedis</taxon>
        <taxon>Mucoromycota</taxon>
        <taxon>Glomeromycotina</taxon>
        <taxon>Glomeromycetes</taxon>
        <taxon>Diversisporales</taxon>
        <taxon>Acaulosporaceae</taxon>
        <taxon>Acaulospora</taxon>
    </lineage>
</organism>
<dbReference type="Pfam" id="PF03223">
    <property type="entry name" value="V-ATPase_C"/>
    <property type="match status" value="1"/>
</dbReference>
<dbReference type="EMBL" id="CAJVPV010000907">
    <property type="protein sequence ID" value="CAG8478883.1"/>
    <property type="molecule type" value="Genomic_DNA"/>
</dbReference>
<keyword evidence="3 6" id="KW-0375">Hydrogen ion transport</keyword>
<proteinExistence type="inferred from homology"/>
<dbReference type="FunFam" id="3.30.70.100:FF:000002">
    <property type="entry name" value="V-type proton ATPase subunit C"/>
    <property type="match status" value="1"/>
</dbReference>
<keyword evidence="8" id="KW-1185">Reference proteome</keyword>
<comment type="subunit">
    <text evidence="6">V-ATPase is a heteromultimeric enzyme composed of a peripheral catalytic V1 complex (components A to H) attached to an integral membrane V0 proton pore complex.</text>
</comment>
<accession>A0A9N8Z9Q7</accession>
<dbReference type="Gene3D" id="1.20.1460.10">
    <property type="entry name" value="subunit c (vma5p) of the yeast v-atpase, domain 2"/>
    <property type="match status" value="1"/>
</dbReference>
<reference evidence="7" key="1">
    <citation type="submission" date="2021-06" db="EMBL/GenBank/DDBJ databases">
        <authorList>
            <person name="Kallberg Y."/>
            <person name="Tangrot J."/>
            <person name="Rosling A."/>
        </authorList>
    </citation>
    <scope>NUCLEOTIDE SEQUENCE</scope>
    <source>
        <strain evidence="7">CL551</strain>
    </source>
</reference>
<evidence type="ECO:0000256" key="5">
    <source>
        <dbReference type="ARBA" id="ARBA00053565"/>
    </source>
</evidence>
<dbReference type="Gene3D" id="3.30.70.100">
    <property type="match status" value="1"/>
</dbReference>
<dbReference type="Gene3D" id="3.30.70.1180">
    <property type="entry name" value="Vacuolar atp synthase subunit c, domain 1"/>
    <property type="match status" value="1"/>
</dbReference>
<evidence type="ECO:0000313" key="7">
    <source>
        <dbReference type="EMBL" id="CAG8478883.1"/>
    </source>
</evidence>
<evidence type="ECO:0000313" key="8">
    <source>
        <dbReference type="Proteomes" id="UP000789342"/>
    </source>
</evidence>
<dbReference type="GO" id="GO:0000221">
    <property type="term" value="C:vacuolar proton-transporting V-type ATPase, V1 domain"/>
    <property type="evidence" value="ECO:0007669"/>
    <property type="project" value="TreeGrafter"/>
</dbReference>
<evidence type="ECO:0000256" key="3">
    <source>
        <dbReference type="ARBA" id="ARBA00022781"/>
    </source>
</evidence>
<comment type="caution">
    <text evidence="7">The sequence shown here is derived from an EMBL/GenBank/DDBJ whole genome shotgun (WGS) entry which is preliminary data.</text>
</comment>
<feature type="non-terminal residue" evidence="7">
    <location>
        <position position="375"/>
    </location>
</feature>
<comment type="similarity">
    <text evidence="1 6">Belongs to the V-ATPase C subunit family.</text>
</comment>
<keyword evidence="2 6" id="KW-0813">Transport</keyword>
<dbReference type="OrthoDB" id="6605928at2759"/>
<name>A0A9N8Z9Q7_9GLOM</name>
<evidence type="ECO:0000256" key="2">
    <source>
        <dbReference type="ARBA" id="ARBA00022448"/>
    </source>
</evidence>
<evidence type="ECO:0000256" key="6">
    <source>
        <dbReference type="RuleBase" id="RU364010"/>
    </source>
</evidence>
<gene>
    <name evidence="7" type="ORF">AMORRO_LOCUS2214</name>
</gene>
<dbReference type="Proteomes" id="UP000789342">
    <property type="component" value="Unassembled WGS sequence"/>
</dbReference>
<dbReference type="AlphaFoldDB" id="A0A9N8Z9Q7"/>
<comment type="function">
    <text evidence="6">Subunit of the V1 complex of vacuolar(H+)-ATPase (V-ATPase), a multisubunit enzyme composed of a peripheral complex (V1) that hydrolyzes ATP and a membrane integral complex (V0) that translocates protons. V-ATPase is responsible for acidifying and maintaining the pH of intracellular compartments and in some cell types, is targeted to the plasma membrane, where it is responsible for acidifying the extracellular environment. Subunit C is necessary for the assembly of the catalytic sector of the enzyme and is likely to have a specific function in its catalytic activity.</text>
</comment>
<dbReference type="PANTHER" id="PTHR10137">
    <property type="entry name" value="V-TYPE PROTON ATPASE SUBUNIT C"/>
    <property type="match status" value="1"/>
</dbReference>
<dbReference type="InterPro" id="IPR004907">
    <property type="entry name" value="ATPase_V1-cplx_csu"/>
</dbReference>
<dbReference type="GO" id="GO:0046961">
    <property type="term" value="F:proton-transporting ATPase activity, rotational mechanism"/>
    <property type="evidence" value="ECO:0007669"/>
    <property type="project" value="InterPro"/>
</dbReference>
<dbReference type="SUPFAM" id="SSF118203">
    <property type="entry name" value="Vacuolar ATP synthase subunit C"/>
    <property type="match status" value="1"/>
</dbReference>
<comment type="function">
    <text evidence="5">Subunit of the V1 complex of vacuolar(H+)-ATPase (V-ATPase), a multisubunit enzyme composed of a peripheral complex (V1) that hydrolyzes ATP and a membrane integral complex (V0) that translocates protons. V-ATPase is responsible for acidifying and maintaining the pH of intracellular compartments. Subunit C is necessary for the assembly of the catalytic sector of the enzyme and is likely to have a specific function in its catalytic activity. Reversibly leaves the enzyme after glucose depletion, causing the catalytic subcomplex V1 to detach from the V0 section.</text>
</comment>
<dbReference type="CDD" id="cd14785">
    <property type="entry name" value="V-ATPase_C"/>
    <property type="match status" value="1"/>
</dbReference>
<evidence type="ECO:0000256" key="4">
    <source>
        <dbReference type="ARBA" id="ARBA00023065"/>
    </source>
</evidence>
<dbReference type="InterPro" id="IPR036132">
    <property type="entry name" value="Vac_ATP_synth_c_sf"/>
</dbReference>